<gene>
    <name evidence="1" type="ORF">MLD38_024860</name>
</gene>
<organism evidence="1 2">
    <name type="scientific">Melastoma candidum</name>
    <dbReference type="NCBI Taxonomy" id="119954"/>
    <lineage>
        <taxon>Eukaryota</taxon>
        <taxon>Viridiplantae</taxon>
        <taxon>Streptophyta</taxon>
        <taxon>Embryophyta</taxon>
        <taxon>Tracheophyta</taxon>
        <taxon>Spermatophyta</taxon>
        <taxon>Magnoliopsida</taxon>
        <taxon>eudicotyledons</taxon>
        <taxon>Gunneridae</taxon>
        <taxon>Pentapetalae</taxon>
        <taxon>rosids</taxon>
        <taxon>malvids</taxon>
        <taxon>Myrtales</taxon>
        <taxon>Melastomataceae</taxon>
        <taxon>Melastomatoideae</taxon>
        <taxon>Melastomateae</taxon>
        <taxon>Melastoma</taxon>
    </lineage>
</organism>
<dbReference type="EMBL" id="CM042886">
    <property type="protein sequence ID" value="KAI4339978.1"/>
    <property type="molecule type" value="Genomic_DNA"/>
</dbReference>
<accession>A0ACB9NUX8</accession>
<evidence type="ECO:0000313" key="2">
    <source>
        <dbReference type="Proteomes" id="UP001057402"/>
    </source>
</evidence>
<dbReference type="Proteomes" id="UP001057402">
    <property type="component" value="Chromosome 7"/>
</dbReference>
<keyword evidence="2" id="KW-1185">Reference proteome</keyword>
<reference evidence="2" key="1">
    <citation type="journal article" date="2023" name="Front. Plant Sci.">
        <title>Chromosomal-level genome assembly of Melastoma candidum provides insights into trichome evolution.</title>
        <authorList>
            <person name="Zhong Y."/>
            <person name="Wu W."/>
            <person name="Sun C."/>
            <person name="Zou P."/>
            <person name="Liu Y."/>
            <person name="Dai S."/>
            <person name="Zhou R."/>
        </authorList>
    </citation>
    <scope>NUCLEOTIDE SEQUENCE [LARGE SCALE GENOMIC DNA]</scope>
</reference>
<proteinExistence type="predicted"/>
<protein>
    <submittedName>
        <fullName evidence="1">Uncharacterized protein</fullName>
    </submittedName>
</protein>
<name>A0ACB9NUX8_9MYRT</name>
<sequence length="319" mass="34828">MENLELFFDDRVDGLIPIDLDGFLDGIPDPPTMEDIPPEANAVSPSESAGSWIDHIERMLMEEVEEDGDGGRDEACESFLADLIVDSQAEGGSGSGEVVDASSCDDKVGDSEEDLEDKATGGRGSDRGDDEDDDGEAAVDGDPVSKKKKRQLRNRDAAARSRERRKVYVKELEMKSKYLESECLRLGRMLQCVMAENQALRFSLQNGGSTHDASAAKQESAVLLLESLLLGSLLWSLGIVCLFNLPLSIQPVLDVLGNVRRIEPEHLAPRGAKIEKLRLFNAGSFLTSRKCKSSRTKIKSDLTAQVTHRDSSCLAISTQ</sequence>
<comment type="caution">
    <text evidence="1">The sequence shown here is derived from an EMBL/GenBank/DDBJ whole genome shotgun (WGS) entry which is preliminary data.</text>
</comment>
<evidence type="ECO:0000313" key="1">
    <source>
        <dbReference type="EMBL" id="KAI4339978.1"/>
    </source>
</evidence>